<evidence type="ECO:0000313" key="1">
    <source>
        <dbReference type="EMBL" id="STD18414.1"/>
    </source>
</evidence>
<name>A0A376F296_ENTAS</name>
<protein>
    <submittedName>
        <fullName evidence="1">Uncharacterized protein</fullName>
    </submittedName>
</protein>
<reference evidence="1 2" key="1">
    <citation type="submission" date="2018-06" db="EMBL/GenBank/DDBJ databases">
        <authorList>
            <consortium name="Pathogen Informatics"/>
            <person name="Doyle S."/>
        </authorList>
    </citation>
    <scope>NUCLEOTIDE SEQUENCE [LARGE SCALE GENOMIC DNA]</scope>
    <source>
        <strain evidence="1 2">NCTC12123</strain>
    </source>
</reference>
<organism evidence="1 2">
    <name type="scientific">Enterobacter asburiae</name>
    <dbReference type="NCBI Taxonomy" id="61645"/>
    <lineage>
        <taxon>Bacteria</taxon>
        <taxon>Pseudomonadati</taxon>
        <taxon>Pseudomonadota</taxon>
        <taxon>Gammaproteobacteria</taxon>
        <taxon>Enterobacterales</taxon>
        <taxon>Enterobacteriaceae</taxon>
        <taxon>Enterobacter</taxon>
        <taxon>Enterobacter cloacae complex</taxon>
    </lineage>
</organism>
<accession>A0A376F296</accession>
<proteinExistence type="predicted"/>
<dbReference type="Proteomes" id="UP000255163">
    <property type="component" value="Unassembled WGS sequence"/>
</dbReference>
<evidence type="ECO:0000313" key="2">
    <source>
        <dbReference type="Proteomes" id="UP000255163"/>
    </source>
</evidence>
<dbReference type="AlphaFoldDB" id="A0A376F296"/>
<gene>
    <name evidence="1" type="ORF">NCTC12123_00586</name>
</gene>
<dbReference type="EMBL" id="UFYI01000007">
    <property type="protein sequence ID" value="STD18414.1"/>
    <property type="molecule type" value="Genomic_DNA"/>
</dbReference>
<sequence>MKYLFYAIALVLAIYFMATGDDIRSDIYTAAVFVMSYVELRKAA</sequence>
<dbReference type="RefSeq" id="WP_255248709.1">
    <property type="nucleotide sequence ID" value="NZ_CP011863.1"/>
</dbReference>